<evidence type="ECO:0000256" key="4">
    <source>
        <dbReference type="ARBA" id="ARBA00023239"/>
    </source>
</evidence>
<comment type="similarity">
    <text evidence="2 9">Belongs to the uroporphyrinogen-III synthase family.</text>
</comment>
<accession>A0A1Q8SWI9</accession>
<evidence type="ECO:0000313" key="11">
    <source>
        <dbReference type="EMBL" id="OLO05774.1"/>
    </source>
</evidence>
<evidence type="ECO:0000256" key="5">
    <source>
        <dbReference type="ARBA" id="ARBA00023244"/>
    </source>
</evidence>
<organism evidence="11 12">
    <name type="scientific">Salinicola socius</name>
    <dbReference type="NCBI Taxonomy" id="404433"/>
    <lineage>
        <taxon>Bacteria</taxon>
        <taxon>Pseudomonadati</taxon>
        <taxon>Pseudomonadota</taxon>
        <taxon>Gammaproteobacteria</taxon>
        <taxon>Oceanospirillales</taxon>
        <taxon>Halomonadaceae</taxon>
        <taxon>Salinicola</taxon>
    </lineage>
</organism>
<dbReference type="Proteomes" id="UP000186878">
    <property type="component" value="Unassembled WGS sequence"/>
</dbReference>
<dbReference type="UniPathway" id="UPA00251">
    <property type="reaction ID" value="UER00320"/>
</dbReference>
<evidence type="ECO:0000256" key="1">
    <source>
        <dbReference type="ARBA" id="ARBA00004772"/>
    </source>
</evidence>
<comment type="function">
    <text evidence="6 9">Catalyzes cyclization of the linear tetrapyrrole, hydroxymethylbilane, to the macrocyclic uroporphyrinogen III.</text>
</comment>
<dbReference type="EMBL" id="MSDO01000002">
    <property type="protein sequence ID" value="OLO05774.1"/>
    <property type="molecule type" value="Genomic_DNA"/>
</dbReference>
<dbReference type="SUPFAM" id="SSF69618">
    <property type="entry name" value="HemD-like"/>
    <property type="match status" value="1"/>
</dbReference>
<keyword evidence="4 9" id="KW-0456">Lyase</keyword>
<gene>
    <name evidence="11" type="ORF">BTW07_02165</name>
</gene>
<keyword evidence="5 9" id="KW-0627">Porphyrin biosynthesis</keyword>
<evidence type="ECO:0000256" key="9">
    <source>
        <dbReference type="RuleBase" id="RU366031"/>
    </source>
</evidence>
<evidence type="ECO:0000256" key="3">
    <source>
        <dbReference type="ARBA" id="ARBA00013109"/>
    </source>
</evidence>
<dbReference type="CDD" id="cd06578">
    <property type="entry name" value="HemD"/>
    <property type="match status" value="1"/>
</dbReference>
<dbReference type="EC" id="4.2.1.75" evidence="3 9"/>
<dbReference type="InterPro" id="IPR003754">
    <property type="entry name" value="4pyrrol_synth_uPrphyn_synth"/>
</dbReference>
<sequence>MPARVLLTRPGPRGEVLARALEACGITTTALDVLRFESVALSASARAALLDLDLFHGIIVVSPQAATCLAEAIASYWPQLPQGLRFYAVGEATARTLHAELGVPAVIPARGEGEDSEALLEVASLKAVAGKRLLLARGESGRELLRERLRERGADVETVALYRRRYHPPSPPMDKWLESGDFAALVVTSGEILQHLVTWCGPVALNQPLIVSSQRLATLAGTLGFGSPHVASGASPAALSAEIRAVLDPRGATSDQGDHEKGKRR</sequence>
<dbReference type="OrthoDB" id="9787650at2"/>
<comment type="pathway">
    <text evidence="1 9">Porphyrin-containing compound metabolism; protoporphyrin-IX biosynthesis; coproporphyrinogen-III from 5-aminolevulinate: step 3/4.</text>
</comment>
<dbReference type="GO" id="GO:0006780">
    <property type="term" value="P:uroporphyrinogen III biosynthetic process"/>
    <property type="evidence" value="ECO:0007669"/>
    <property type="project" value="UniProtKB-UniRule"/>
</dbReference>
<comment type="catalytic activity">
    <reaction evidence="8 9">
        <text>hydroxymethylbilane = uroporphyrinogen III + H2O</text>
        <dbReference type="Rhea" id="RHEA:18965"/>
        <dbReference type="ChEBI" id="CHEBI:15377"/>
        <dbReference type="ChEBI" id="CHEBI:57308"/>
        <dbReference type="ChEBI" id="CHEBI:57845"/>
        <dbReference type="EC" id="4.2.1.75"/>
    </reaction>
</comment>
<feature type="domain" description="Tetrapyrrole biosynthesis uroporphyrinogen III synthase" evidence="10">
    <location>
        <begin position="16"/>
        <end position="239"/>
    </location>
</feature>
<dbReference type="STRING" id="404433.BTW07_02165"/>
<dbReference type="RefSeq" id="WP_075568518.1">
    <property type="nucleotide sequence ID" value="NZ_MSDO01000002.1"/>
</dbReference>
<evidence type="ECO:0000259" key="10">
    <source>
        <dbReference type="Pfam" id="PF02602"/>
    </source>
</evidence>
<evidence type="ECO:0000256" key="8">
    <source>
        <dbReference type="ARBA" id="ARBA00048617"/>
    </source>
</evidence>
<dbReference type="PANTHER" id="PTHR38042:SF1">
    <property type="entry name" value="UROPORPHYRINOGEN-III SYNTHASE, CHLOROPLASTIC"/>
    <property type="match status" value="1"/>
</dbReference>
<evidence type="ECO:0000256" key="2">
    <source>
        <dbReference type="ARBA" id="ARBA00008133"/>
    </source>
</evidence>
<protein>
    <recommendedName>
        <fullName evidence="7 9">Uroporphyrinogen-III synthase</fullName>
        <ecNumber evidence="3 9">4.2.1.75</ecNumber>
    </recommendedName>
</protein>
<keyword evidence="12" id="KW-1185">Reference proteome</keyword>
<dbReference type="InterPro" id="IPR039793">
    <property type="entry name" value="UROS/Hem4"/>
</dbReference>
<evidence type="ECO:0000256" key="7">
    <source>
        <dbReference type="ARBA" id="ARBA00040167"/>
    </source>
</evidence>
<dbReference type="PANTHER" id="PTHR38042">
    <property type="entry name" value="UROPORPHYRINOGEN-III SYNTHASE, CHLOROPLASTIC"/>
    <property type="match status" value="1"/>
</dbReference>
<dbReference type="InterPro" id="IPR036108">
    <property type="entry name" value="4pyrrol_syn_uPrphyn_synt_sf"/>
</dbReference>
<evidence type="ECO:0000256" key="6">
    <source>
        <dbReference type="ARBA" id="ARBA00037589"/>
    </source>
</evidence>
<dbReference type="GO" id="GO:0004852">
    <property type="term" value="F:uroporphyrinogen-III synthase activity"/>
    <property type="evidence" value="ECO:0007669"/>
    <property type="project" value="UniProtKB-UniRule"/>
</dbReference>
<dbReference type="Gene3D" id="3.40.50.10090">
    <property type="match status" value="2"/>
</dbReference>
<dbReference type="AlphaFoldDB" id="A0A1Q8SWI9"/>
<dbReference type="GO" id="GO:0006782">
    <property type="term" value="P:protoporphyrinogen IX biosynthetic process"/>
    <property type="evidence" value="ECO:0007669"/>
    <property type="project" value="UniProtKB-UniRule"/>
</dbReference>
<evidence type="ECO:0000313" key="12">
    <source>
        <dbReference type="Proteomes" id="UP000186878"/>
    </source>
</evidence>
<name>A0A1Q8SWI9_9GAMM</name>
<reference evidence="11 12" key="1">
    <citation type="submission" date="2016-12" db="EMBL/GenBank/DDBJ databases">
        <title>Draft genome sequences of strains Salinicola socius SMB35, Salinicola sp. MH3R3-1 and Chromohalobacter sp. SMB17 from the Verkhnekamsk potash mining region of Russia.</title>
        <authorList>
            <person name="Mavrodi D.V."/>
            <person name="Olsson B.E."/>
            <person name="Korsakova E.S."/>
            <person name="Pyankova A."/>
            <person name="Mavrodi O.V."/>
            <person name="Plotnikova E.G."/>
        </authorList>
    </citation>
    <scope>NUCLEOTIDE SEQUENCE [LARGE SCALE GENOMIC DNA]</scope>
    <source>
        <strain evidence="11 12">SMB35</strain>
    </source>
</reference>
<dbReference type="Pfam" id="PF02602">
    <property type="entry name" value="HEM4"/>
    <property type="match status" value="1"/>
</dbReference>
<proteinExistence type="inferred from homology"/>
<comment type="caution">
    <text evidence="11">The sequence shown here is derived from an EMBL/GenBank/DDBJ whole genome shotgun (WGS) entry which is preliminary data.</text>
</comment>